<dbReference type="InterPro" id="IPR007325">
    <property type="entry name" value="KFase/CYL"/>
</dbReference>
<sequence length="242" mass="27711">MKKWESQDQIKKILEQDLNIMTKHIVDLSVPFHKGMPKYEAPWFPEFDFEEVKPASMPEAQWKRRFTSLKLFAHNGTHVETSDHVFSDGKTIDSYELEQFFGKPFIVDLQHVPDSHAITGEQMSEALAGYDPNVYSIVLVNTGYNDRHWGEEGFWGNSPYMTQEAAQEIANLKPQFVGIDFQTEKPGEKNFVVHKTLLSSCNLLCEYLFNLGSISDKAWFFALPISIKNVEASPVRAVAIEF</sequence>
<dbReference type="EMBL" id="AAOH01000003">
    <property type="protein sequence ID" value="EAR28769.1"/>
    <property type="molecule type" value="Genomic_DNA"/>
</dbReference>
<organism evidence="1 2">
    <name type="scientific">Pseudoalteromonas tunicata D2</name>
    <dbReference type="NCBI Taxonomy" id="87626"/>
    <lineage>
        <taxon>Bacteria</taxon>
        <taxon>Pseudomonadati</taxon>
        <taxon>Pseudomonadota</taxon>
        <taxon>Gammaproteobacteria</taxon>
        <taxon>Alteromonadales</taxon>
        <taxon>Pseudoalteromonadaceae</taxon>
        <taxon>Pseudoalteromonas</taxon>
    </lineage>
</organism>
<dbReference type="AlphaFoldDB" id="A4C854"/>
<dbReference type="Gene3D" id="3.50.30.50">
    <property type="entry name" value="Putative cyclase"/>
    <property type="match status" value="1"/>
</dbReference>
<accession>A4C854</accession>
<gene>
    <name evidence="1" type="ORF">PTD2_06994</name>
</gene>
<dbReference type="GO" id="GO:0004061">
    <property type="term" value="F:arylformamidase activity"/>
    <property type="evidence" value="ECO:0007669"/>
    <property type="project" value="InterPro"/>
</dbReference>
<name>A4C854_9GAMM</name>
<proteinExistence type="predicted"/>
<dbReference type="eggNOG" id="COG1878">
    <property type="taxonomic scope" value="Bacteria"/>
</dbReference>
<dbReference type="PANTHER" id="PTHR31118">
    <property type="entry name" value="CYCLASE-LIKE PROTEIN 2"/>
    <property type="match status" value="1"/>
</dbReference>
<dbReference type="SUPFAM" id="SSF102198">
    <property type="entry name" value="Putative cyclase"/>
    <property type="match status" value="1"/>
</dbReference>
<protein>
    <recommendedName>
        <fullName evidence="3">Cyclase family protein</fullName>
    </recommendedName>
</protein>
<reference evidence="1 2" key="1">
    <citation type="submission" date="2006-02" db="EMBL/GenBank/DDBJ databases">
        <authorList>
            <person name="Moran M.A."/>
            <person name="Kjelleberg S."/>
            <person name="Egan S."/>
            <person name="Saunders N."/>
            <person name="Thomas T."/>
            <person name="Ferriera S."/>
            <person name="Johnson J."/>
            <person name="Kravitz S."/>
            <person name="Halpern A."/>
            <person name="Remington K."/>
            <person name="Beeson K."/>
            <person name="Tran B."/>
            <person name="Rogers Y.-H."/>
            <person name="Friedman R."/>
            <person name="Venter J.C."/>
        </authorList>
    </citation>
    <scope>NUCLEOTIDE SEQUENCE [LARGE SCALE GENOMIC DNA]</scope>
    <source>
        <strain evidence="1 2">D2</strain>
    </source>
</reference>
<dbReference type="Proteomes" id="UP000006201">
    <property type="component" value="Unassembled WGS sequence"/>
</dbReference>
<dbReference type="HOGENOM" id="CLU_030671_3_0_6"/>
<dbReference type="STRING" id="87626.PTD2_06994"/>
<evidence type="ECO:0000313" key="1">
    <source>
        <dbReference type="EMBL" id="EAR28769.1"/>
    </source>
</evidence>
<comment type="caution">
    <text evidence="1">The sequence shown here is derived from an EMBL/GenBank/DDBJ whole genome shotgun (WGS) entry which is preliminary data.</text>
</comment>
<dbReference type="GO" id="GO:0019441">
    <property type="term" value="P:L-tryptophan catabolic process to kynurenine"/>
    <property type="evidence" value="ECO:0007669"/>
    <property type="project" value="InterPro"/>
</dbReference>
<keyword evidence="2" id="KW-1185">Reference proteome</keyword>
<evidence type="ECO:0000313" key="2">
    <source>
        <dbReference type="Proteomes" id="UP000006201"/>
    </source>
</evidence>
<evidence type="ECO:0008006" key="3">
    <source>
        <dbReference type="Google" id="ProtNLM"/>
    </source>
</evidence>
<dbReference type="Pfam" id="PF04199">
    <property type="entry name" value="Cyclase"/>
    <property type="match status" value="1"/>
</dbReference>
<dbReference type="PANTHER" id="PTHR31118:SF12">
    <property type="entry name" value="CYCLASE-LIKE PROTEIN 2"/>
    <property type="match status" value="1"/>
</dbReference>
<dbReference type="InterPro" id="IPR037175">
    <property type="entry name" value="KFase_sf"/>
</dbReference>